<protein>
    <submittedName>
        <fullName evidence="1">Uncharacterized protein</fullName>
    </submittedName>
</protein>
<accession>A0A0E9WX33</accession>
<dbReference type="AlphaFoldDB" id="A0A0E9WX33"/>
<evidence type="ECO:0000313" key="1">
    <source>
        <dbReference type="EMBL" id="JAH94954.1"/>
    </source>
</evidence>
<name>A0A0E9WX33_ANGAN</name>
<organism evidence="1">
    <name type="scientific">Anguilla anguilla</name>
    <name type="common">European freshwater eel</name>
    <name type="synonym">Muraena anguilla</name>
    <dbReference type="NCBI Taxonomy" id="7936"/>
    <lineage>
        <taxon>Eukaryota</taxon>
        <taxon>Metazoa</taxon>
        <taxon>Chordata</taxon>
        <taxon>Craniata</taxon>
        <taxon>Vertebrata</taxon>
        <taxon>Euteleostomi</taxon>
        <taxon>Actinopterygii</taxon>
        <taxon>Neopterygii</taxon>
        <taxon>Teleostei</taxon>
        <taxon>Anguilliformes</taxon>
        <taxon>Anguillidae</taxon>
        <taxon>Anguilla</taxon>
    </lineage>
</organism>
<dbReference type="EMBL" id="GBXM01013623">
    <property type="protein sequence ID" value="JAH94954.1"/>
    <property type="molecule type" value="Transcribed_RNA"/>
</dbReference>
<reference evidence="1" key="2">
    <citation type="journal article" date="2015" name="Fish Shellfish Immunol.">
        <title>Early steps in the European eel (Anguilla anguilla)-Vibrio vulnificus interaction in the gills: Role of the RtxA13 toxin.</title>
        <authorList>
            <person name="Callol A."/>
            <person name="Pajuelo D."/>
            <person name="Ebbesson L."/>
            <person name="Teles M."/>
            <person name="MacKenzie S."/>
            <person name="Amaro C."/>
        </authorList>
    </citation>
    <scope>NUCLEOTIDE SEQUENCE</scope>
</reference>
<proteinExistence type="predicted"/>
<reference evidence="1" key="1">
    <citation type="submission" date="2014-11" db="EMBL/GenBank/DDBJ databases">
        <authorList>
            <person name="Amaro Gonzalez C."/>
        </authorList>
    </citation>
    <scope>NUCLEOTIDE SEQUENCE</scope>
</reference>
<sequence length="92" mass="9988">MASCQSCIFSLQAAMFKMQLRAVGSSLFCASSSSRASPQTSKYLRALEYFLLAAVQFWDLKKLLPIFLTSSATDKMLSTSLKLTSESSGKSG</sequence>